<reference evidence="1 2" key="1">
    <citation type="journal article" date="2013" name="PLoS Genet.">
        <title>The genome and development-dependent transcriptomes of Pyronema confluens: a window into fungal evolution.</title>
        <authorList>
            <person name="Traeger S."/>
            <person name="Altegoer F."/>
            <person name="Freitag M."/>
            <person name="Gabaldon T."/>
            <person name="Kempken F."/>
            <person name="Kumar A."/>
            <person name="Marcet-Houben M."/>
            <person name="Poggeler S."/>
            <person name="Stajich J.E."/>
            <person name="Nowrousian M."/>
        </authorList>
    </citation>
    <scope>NUCLEOTIDE SEQUENCE [LARGE SCALE GENOMIC DNA]</scope>
    <source>
        <strain evidence="2">CBS 100304</strain>
        <tissue evidence="1">Vegetative mycelium</tissue>
    </source>
</reference>
<evidence type="ECO:0000313" key="2">
    <source>
        <dbReference type="Proteomes" id="UP000018144"/>
    </source>
</evidence>
<proteinExistence type="predicted"/>
<dbReference type="Proteomes" id="UP000018144">
    <property type="component" value="Unassembled WGS sequence"/>
</dbReference>
<dbReference type="AlphaFoldDB" id="U4LLF7"/>
<dbReference type="EMBL" id="HF935934">
    <property type="protein sequence ID" value="CCX32954.1"/>
    <property type="molecule type" value="Genomic_DNA"/>
</dbReference>
<keyword evidence="2" id="KW-1185">Reference proteome</keyword>
<gene>
    <name evidence="1" type="ORF">PCON_13809</name>
</gene>
<name>U4LLF7_PYROM</name>
<sequence length="41" mass="4944">MSWLKLFLRSADEMMLRTQMTREIISVYGFSVSTLYRKLLK</sequence>
<organism evidence="1 2">
    <name type="scientific">Pyronema omphalodes (strain CBS 100304)</name>
    <name type="common">Pyronema confluens</name>
    <dbReference type="NCBI Taxonomy" id="1076935"/>
    <lineage>
        <taxon>Eukaryota</taxon>
        <taxon>Fungi</taxon>
        <taxon>Dikarya</taxon>
        <taxon>Ascomycota</taxon>
        <taxon>Pezizomycotina</taxon>
        <taxon>Pezizomycetes</taxon>
        <taxon>Pezizales</taxon>
        <taxon>Pyronemataceae</taxon>
        <taxon>Pyronema</taxon>
    </lineage>
</organism>
<protein>
    <submittedName>
        <fullName evidence="1">Uncharacterized protein</fullName>
    </submittedName>
</protein>
<evidence type="ECO:0000313" key="1">
    <source>
        <dbReference type="EMBL" id="CCX32954.1"/>
    </source>
</evidence>
<accession>U4LLF7</accession>